<feature type="domain" description="ZMYM2-like/QRICH1 C-terminal" evidence="4">
    <location>
        <begin position="2"/>
        <end position="40"/>
    </location>
</feature>
<evidence type="ECO:0000259" key="4">
    <source>
        <dbReference type="Pfam" id="PF12012"/>
    </source>
</evidence>
<evidence type="ECO:0000313" key="5">
    <source>
        <dbReference type="EMBL" id="KAL0166246.1"/>
    </source>
</evidence>
<dbReference type="Pfam" id="PF12012">
    <property type="entry name" value="DUF3504"/>
    <property type="match status" value="1"/>
</dbReference>
<protein>
    <recommendedName>
        <fullName evidence="4">ZMYM2-like/QRICH1 C-terminal domain-containing protein</fullName>
    </recommendedName>
</protein>
<dbReference type="AlphaFoldDB" id="A0ABD0NYY1"/>
<dbReference type="Proteomes" id="UP001529510">
    <property type="component" value="Unassembled WGS sequence"/>
</dbReference>
<gene>
    <name evidence="5" type="ORF">M9458_038090</name>
</gene>
<evidence type="ECO:0000256" key="3">
    <source>
        <dbReference type="ARBA" id="ARBA00022843"/>
    </source>
</evidence>
<keyword evidence="3" id="KW-0832">Ubl conjugation</keyword>
<feature type="non-terminal residue" evidence="5">
    <location>
        <position position="1"/>
    </location>
</feature>
<evidence type="ECO:0000256" key="2">
    <source>
        <dbReference type="ARBA" id="ARBA00022553"/>
    </source>
</evidence>
<proteinExistence type="predicted"/>
<keyword evidence="6" id="KW-1185">Reference proteome</keyword>
<dbReference type="EMBL" id="JAMKFB020000019">
    <property type="protein sequence ID" value="KAL0166246.1"/>
    <property type="molecule type" value="Genomic_DNA"/>
</dbReference>
<keyword evidence="2" id="KW-0597">Phosphoprotein</keyword>
<sequence length="67" mass="7665">QDTTQFYLSPERSCVPSSPTWFSTTSLSDEALDSMLTRILTVRELHLERDKLSNETDSDSDSDFSQF</sequence>
<dbReference type="PANTHER" id="PTHR45736">
    <property type="entry name" value="ZINC FINGER MYM-TYPE PROTEIN"/>
    <property type="match status" value="1"/>
</dbReference>
<dbReference type="InterPro" id="IPR021893">
    <property type="entry name" value="ZMYM2-like_C"/>
</dbReference>
<dbReference type="InterPro" id="IPR051284">
    <property type="entry name" value="ZnF_MYMT-QRICH1"/>
</dbReference>
<evidence type="ECO:0000256" key="1">
    <source>
        <dbReference type="ARBA" id="ARBA00022499"/>
    </source>
</evidence>
<comment type="caution">
    <text evidence="5">The sequence shown here is derived from an EMBL/GenBank/DDBJ whole genome shotgun (WGS) entry which is preliminary data.</text>
</comment>
<name>A0ABD0NYY1_CIRMR</name>
<evidence type="ECO:0000313" key="6">
    <source>
        <dbReference type="Proteomes" id="UP001529510"/>
    </source>
</evidence>
<keyword evidence="1" id="KW-1017">Isopeptide bond</keyword>
<reference evidence="5 6" key="1">
    <citation type="submission" date="2024-05" db="EMBL/GenBank/DDBJ databases">
        <title>Genome sequencing and assembly of Indian major carp, Cirrhinus mrigala (Hamilton, 1822).</title>
        <authorList>
            <person name="Mohindra V."/>
            <person name="Chowdhury L.M."/>
            <person name="Lal K."/>
            <person name="Jena J.K."/>
        </authorList>
    </citation>
    <scope>NUCLEOTIDE SEQUENCE [LARGE SCALE GENOMIC DNA]</scope>
    <source>
        <strain evidence="5">CM1030</strain>
        <tissue evidence="5">Blood</tissue>
    </source>
</reference>
<organism evidence="5 6">
    <name type="scientific">Cirrhinus mrigala</name>
    <name type="common">Mrigala</name>
    <dbReference type="NCBI Taxonomy" id="683832"/>
    <lineage>
        <taxon>Eukaryota</taxon>
        <taxon>Metazoa</taxon>
        <taxon>Chordata</taxon>
        <taxon>Craniata</taxon>
        <taxon>Vertebrata</taxon>
        <taxon>Euteleostomi</taxon>
        <taxon>Actinopterygii</taxon>
        <taxon>Neopterygii</taxon>
        <taxon>Teleostei</taxon>
        <taxon>Ostariophysi</taxon>
        <taxon>Cypriniformes</taxon>
        <taxon>Cyprinidae</taxon>
        <taxon>Labeoninae</taxon>
        <taxon>Labeonini</taxon>
        <taxon>Cirrhinus</taxon>
    </lineage>
</organism>
<dbReference type="PANTHER" id="PTHR45736:SF5">
    <property type="entry name" value="ZINC FINGER MYM-TYPE PROTEIN 4"/>
    <property type="match status" value="1"/>
</dbReference>
<accession>A0ABD0NYY1</accession>